<protein>
    <submittedName>
        <fullName evidence="8">Hemolysin-III family protein</fullName>
    </submittedName>
</protein>
<dbReference type="InParanoid" id="A0A194X1Z9"/>
<dbReference type="GO" id="GO:0046872">
    <property type="term" value="F:metal ion binding"/>
    <property type="evidence" value="ECO:0007669"/>
    <property type="project" value="UniProtKB-KW"/>
</dbReference>
<evidence type="ECO:0000256" key="3">
    <source>
        <dbReference type="ARBA" id="ARBA00022692"/>
    </source>
</evidence>
<evidence type="ECO:0000313" key="8">
    <source>
        <dbReference type="EMBL" id="KUJ14220.1"/>
    </source>
</evidence>
<keyword evidence="3 7" id="KW-0812">Transmembrane</keyword>
<evidence type="ECO:0000256" key="4">
    <source>
        <dbReference type="ARBA" id="ARBA00022989"/>
    </source>
</evidence>
<gene>
    <name evidence="8" type="ORF">LY89DRAFT_589591</name>
</gene>
<comment type="similarity">
    <text evidence="2">Belongs to the ADIPOR family.</text>
</comment>
<dbReference type="PANTHER" id="PTHR20855:SF52">
    <property type="entry name" value="ADIPONECTIN RECEPTOR PROTEIN"/>
    <property type="match status" value="1"/>
</dbReference>
<evidence type="ECO:0000256" key="1">
    <source>
        <dbReference type="ARBA" id="ARBA00004141"/>
    </source>
</evidence>
<sequence length="274" mass="31196">MESLSRQRKQPTPVQMEVVPLTSNFESTHPALLSYDEIPEWYQDNDFIRHGYRPESNSVRACFASWLYMHNETVNIHSHFIPGILFLAAEVGIHQYLQTKYPKATIGDRLIFAFFLLTAVTCLGMSAAYHTLMNHSNHVSHLWLRLDFVGIAILTLGDFVSGIYMVFYCEPVLQRIYWIMIITLSFATIFILLNPRFQGRRWRTFRVCTFVGTGLSGLAPLAHGVKIFGFSQMGKQSGMAYYVGEGLLLMLGALFYTVSIEIMCSSPYVNTCCL</sequence>
<dbReference type="OrthoDB" id="529367at2759"/>
<dbReference type="KEGG" id="psco:LY89DRAFT_589591"/>
<proteinExistence type="inferred from homology"/>
<evidence type="ECO:0000256" key="7">
    <source>
        <dbReference type="SAM" id="Phobius"/>
    </source>
</evidence>
<keyword evidence="4 7" id="KW-1133">Transmembrane helix</keyword>
<feature type="transmembrane region" description="Helical" evidence="7">
    <location>
        <begin position="142"/>
        <end position="164"/>
    </location>
</feature>
<feature type="binding site" evidence="6">
    <location>
        <position position="130"/>
    </location>
    <ligand>
        <name>Zn(2+)</name>
        <dbReference type="ChEBI" id="CHEBI:29105"/>
    </ligand>
</feature>
<dbReference type="RefSeq" id="XP_018068575.1">
    <property type="nucleotide sequence ID" value="XM_018209541.1"/>
</dbReference>
<evidence type="ECO:0000256" key="6">
    <source>
        <dbReference type="PIRSR" id="PIRSR604254-1"/>
    </source>
</evidence>
<dbReference type="InterPro" id="IPR004254">
    <property type="entry name" value="AdipoR/HlyIII-related"/>
</dbReference>
<dbReference type="GO" id="GO:0006882">
    <property type="term" value="P:intracellular zinc ion homeostasis"/>
    <property type="evidence" value="ECO:0007669"/>
    <property type="project" value="TreeGrafter"/>
</dbReference>
<feature type="transmembrane region" description="Helical" evidence="7">
    <location>
        <begin position="176"/>
        <end position="193"/>
    </location>
</feature>
<evidence type="ECO:0000256" key="5">
    <source>
        <dbReference type="ARBA" id="ARBA00023136"/>
    </source>
</evidence>
<feature type="transmembrane region" description="Helical" evidence="7">
    <location>
        <begin position="205"/>
        <end position="227"/>
    </location>
</feature>
<dbReference type="GO" id="GO:0038023">
    <property type="term" value="F:signaling receptor activity"/>
    <property type="evidence" value="ECO:0007669"/>
    <property type="project" value="TreeGrafter"/>
</dbReference>
<evidence type="ECO:0000256" key="2">
    <source>
        <dbReference type="ARBA" id="ARBA00007018"/>
    </source>
</evidence>
<keyword evidence="9" id="KW-1185">Reference proteome</keyword>
<dbReference type="GO" id="GO:0016020">
    <property type="term" value="C:membrane"/>
    <property type="evidence" value="ECO:0007669"/>
    <property type="project" value="UniProtKB-SubCell"/>
</dbReference>
<dbReference type="AlphaFoldDB" id="A0A194X1Z9"/>
<feature type="transmembrane region" description="Helical" evidence="7">
    <location>
        <begin position="109"/>
        <end position="130"/>
    </location>
</feature>
<organism evidence="8 9">
    <name type="scientific">Mollisia scopiformis</name>
    <name type="common">Conifer needle endophyte fungus</name>
    <name type="synonym">Phialocephala scopiformis</name>
    <dbReference type="NCBI Taxonomy" id="149040"/>
    <lineage>
        <taxon>Eukaryota</taxon>
        <taxon>Fungi</taxon>
        <taxon>Dikarya</taxon>
        <taxon>Ascomycota</taxon>
        <taxon>Pezizomycotina</taxon>
        <taxon>Leotiomycetes</taxon>
        <taxon>Helotiales</taxon>
        <taxon>Mollisiaceae</taxon>
        <taxon>Mollisia</taxon>
    </lineage>
</organism>
<dbReference type="GeneID" id="28819267"/>
<evidence type="ECO:0000313" key="9">
    <source>
        <dbReference type="Proteomes" id="UP000070700"/>
    </source>
</evidence>
<keyword evidence="5 7" id="KW-0472">Membrane</keyword>
<feature type="transmembrane region" description="Helical" evidence="7">
    <location>
        <begin position="239"/>
        <end position="258"/>
    </location>
</feature>
<dbReference type="Proteomes" id="UP000070700">
    <property type="component" value="Unassembled WGS sequence"/>
</dbReference>
<reference evidence="8 9" key="1">
    <citation type="submission" date="2015-10" db="EMBL/GenBank/DDBJ databases">
        <title>Full genome of DAOMC 229536 Phialocephala scopiformis, a fungal endophyte of spruce producing the potent anti-insectan compound rugulosin.</title>
        <authorList>
            <consortium name="DOE Joint Genome Institute"/>
            <person name="Walker A.K."/>
            <person name="Frasz S.L."/>
            <person name="Seifert K.A."/>
            <person name="Miller J.D."/>
            <person name="Mondo S.J."/>
            <person name="Labutti K."/>
            <person name="Lipzen A."/>
            <person name="Dockter R."/>
            <person name="Kennedy M."/>
            <person name="Grigoriev I.V."/>
            <person name="Spatafora J.W."/>
        </authorList>
    </citation>
    <scope>NUCLEOTIDE SEQUENCE [LARGE SCALE GENOMIC DNA]</scope>
    <source>
        <strain evidence="8 9">CBS 120377</strain>
    </source>
</reference>
<dbReference type="PANTHER" id="PTHR20855">
    <property type="entry name" value="ADIPOR/PROGESTIN RECEPTOR-RELATED"/>
    <property type="match status" value="1"/>
</dbReference>
<comment type="subcellular location">
    <subcellularLocation>
        <location evidence="1">Membrane</location>
        <topology evidence="1">Multi-pass membrane protein</topology>
    </subcellularLocation>
</comment>
<accession>A0A194X1Z9</accession>
<dbReference type="Pfam" id="PF03006">
    <property type="entry name" value="HlyIII"/>
    <property type="match status" value="1"/>
</dbReference>
<keyword evidence="6" id="KW-0479">Metal-binding</keyword>
<name>A0A194X1Z9_MOLSC</name>
<keyword evidence="6" id="KW-0862">Zinc</keyword>
<dbReference type="EMBL" id="KQ947420">
    <property type="protein sequence ID" value="KUJ14220.1"/>
    <property type="molecule type" value="Genomic_DNA"/>
</dbReference>